<dbReference type="SUPFAM" id="SSF53300">
    <property type="entry name" value="vWA-like"/>
    <property type="match status" value="1"/>
</dbReference>
<dbReference type="AlphaFoldDB" id="A0A521BRA5"/>
<feature type="chain" id="PRO_5022086425" evidence="1">
    <location>
        <begin position="20"/>
        <end position="464"/>
    </location>
</feature>
<evidence type="ECO:0000313" key="3">
    <source>
        <dbReference type="EMBL" id="SMO49643.1"/>
    </source>
</evidence>
<dbReference type="InterPro" id="IPR002035">
    <property type="entry name" value="VWF_A"/>
</dbReference>
<reference evidence="3 4" key="1">
    <citation type="submission" date="2017-05" db="EMBL/GenBank/DDBJ databases">
        <authorList>
            <person name="Varghese N."/>
            <person name="Submissions S."/>
        </authorList>
    </citation>
    <scope>NUCLEOTIDE SEQUENCE [LARGE SCALE GENOMIC DNA]</scope>
    <source>
        <strain evidence="3 4">DSM 27040</strain>
    </source>
</reference>
<evidence type="ECO:0000256" key="1">
    <source>
        <dbReference type="SAM" id="SignalP"/>
    </source>
</evidence>
<keyword evidence="1" id="KW-0732">Signal</keyword>
<dbReference type="SMART" id="SM00327">
    <property type="entry name" value="VWA"/>
    <property type="match status" value="1"/>
</dbReference>
<accession>A0A521BRA5</accession>
<organism evidence="3 4">
    <name type="scientific">Saccharicrinis carchari</name>
    <dbReference type="NCBI Taxonomy" id="1168039"/>
    <lineage>
        <taxon>Bacteria</taxon>
        <taxon>Pseudomonadati</taxon>
        <taxon>Bacteroidota</taxon>
        <taxon>Bacteroidia</taxon>
        <taxon>Marinilabiliales</taxon>
        <taxon>Marinilabiliaceae</taxon>
        <taxon>Saccharicrinis</taxon>
    </lineage>
</organism>
<feature type="signal peptide" evidence="1">
    <location>
        <begin position="1"/>
        <end position="19"/>
    </location>
</feature>
<proteinExistence type="predicted"/>
<gene>
    <name evidence="3" type="ORF">SAMN06265379_10214</name>
</gene>
<sequence length="464" mass="50427">MKTSLSLILCFCITLEANAQNNITPSPIIFIYDASGSMWGQMQGQTKMEIATEVLTTAISKLPDNQKIGLVAYGHRKEGDCADVEFLVDAESGSKAEVITSIKGIKPLGKTPLAYSASQVIDKLRQTKLSATVILITDGIESCDGNICNVIKAAKEEGIDFKIHIIGFGLKSGETGQLQCAAQAGNGYYYDASDADGLSDVLQQATAITIDKPEGNVSVYAIKNGIPIDAWIKAYDIVAKRRPISVRTYGDTAYFYLPPSKYNFEVRPLGGSDVDMITIPNIESFEDKMVHQTISFDGGILGITTTNNGKNWDCIVKLFDANNKMAAYVRTYQTPKEVEVNPGIYKITVQALAMNGTETKTQIKDLTIIAGQSTPVSYDFKTGNFQIYTKAGNENIDAVVTVKETSTGTRVASSRTYTKGAKFLLNPGIYEVKAAPLGEHKTKAAQTFTVEVRQGELTTKEIKF</sequence>
<dbReference type="Proteomes" id="UP000319040">
    <property type="component" value="Unassembled WGS sequence"/>
</dbReference>
<evidence type="ECO:0000313" key="4">
    <source>
        <dbReference type="Proteomes" id="UP000319040"/>
    </source>
</evidence>
<keyword evidence="4" id="KW-1185">Reference proteome</keyword>
<name>A0A521BRA5_SACCC</name>
<dbReference type="Pfam" id="PF00092">
    <property type="entry name" value="VWA"/>
    <property type="match status" value="1"/>
</dbReference>
<dbReference type="EMBL" id="FXTB01000002">
    <property type="protein sequence ID" value="SMO49643.1"/>
    <property type="molecule type" value="Genomic_DNA"/>
</dbReference>
<dbReference type="Gene3D" id="3.40.50.410">
    <property type="entry name" value="von Willebrand factor, type A domain"/>
    <property type="match status" value="1"/>
</dbReference>
<dbReference type="PROSITE" id="PS50234">
    <property type="entry name" value="VWFA"/>
    <property type="match status" value="1"/>
</dbReference>
<dbReference type="InterPro" id="IPR036465">
    <property type="entry name" value="vWFA_dom_sf"/>
</dbReference>
<feature type="domain" description="VWFA" evidence="2">
    <location>
        <begin position="27"/>
        <end position="205"/>
    </location>
</feature>
<protein>
    <submittedName>
        <fullName evidence="3">Ca-activated chloride channel family protein</fullName>
    </submittedName>
</protein>
<evidence type="ECO:0000259" key="2">
    <source>
        <dbReference type="PROSITE" id="PS50234"/>
    </source>
</evidence>